<evidence type="ECO:0000313" key="5">
    <source>
        <dbReference type="Proteomes" id="UP000295399"/>
    </source>
</evidence>
<evidence type="ECO:0000259" key="3">
    <source>
        <dbReference type="Pfam" id="PF21697"/>
    </source>
</evidence>
<dbReference type="Pfam" id="PF21697">
    <property type="entry name" value="Ppx_C"/>
    <property type="match status" value="1"/>
</dbReference>
<dbReference type="PANTHER" id="PTHR30005:SF0">
    <property type="entry name" value="RETROGRADE REGULATION PROTEIN 2"/>
    <property type="match status" value="1"/>
</dbReference>
<evidence type="ECO:0000259" key="2">
    <source>
        <dbReference type="Pfam" id="PF02541"/>
    </source>
</evidence>
<comment type="caution">
    <text evidence="4">The sequence shown here is derived from an EMBL/GenBank/DDBJ whole genome shotgun (WGS) entry which is preliminary data.</text>
</comment>
<dbReference type="SUPFAM" id="SSF109604">
    <property type="entry name" value="HD-domain/PDEase-like"/>
    <property type="match status" value="1"/>
</dbReference>
<feature type="domain" description="Exopolyphosphatase C-terminal" evidence="3">
    <location>
        <begin position="347"/>
        <end position="511"/>
    </location>
</feature>
<dbReference type="InterPro" id="IPR043129">
    <property type="entry name" value="ATPase_NBD"/>
</dbReference>
<dbReference type="Gene3D" id="1.10.3210.10">
    <property type="entry name" value="Hypothetical protein af1432"/>
    <property type="match status" value="1"/>
</dbReference>
<dbReference type="InterPro" id="IPR050273">
    <property type="entry name" value="GppA/Ppx_hydrolase"/>
</dbReference>
<dbReference type="Gene3D" id="3.30.420.150">
    <property type="entry name" value="Exopolyphosphatase. Domain 2"/>
    <property type="match status" value="1"/>
</dbReference>
<dbReference type="CDD" id="cd24052">
    <property type="entry name" value="ASKHA_NBD_HpPPX-GppA-like"/>
    <property type="match status" value="1"/>
</dbReference>
<accession>A0A4R2PTF0</accession>
<dbReference type="AlphaFoldDB" id="A0A4R2PTF0"/>
<dbReference type="InterPro" id="IPR048951">
    <property type="entry name" value="Ppx_C"/>
</dbReference>
<evidence type="ECO:0000256" key="1">
    <source>
        <dbReference type="SAM" id="MobiDB-lite"/>
    </source>
</evidence>
<dbReference type="EMBL" id="SLXO01000001">
    <property type="protein sequence ID" value="TCP38288.1"/>
    <property type="molecule type" value="Genomic_DNA"/>
</dbReference>
<evidence type="ECO:0000313" key="4">
    <source>
        <dbReference type="EMBL" id="TCP38288.1"/>
    </source>
</evidence>
<keyword evidence="5" id="KW-1185">Reference proteome</keyword>
<dbReference type="Pfam" id="PF02541">
    <property type="entry name" value="Ppx-GppA"/>
    <property type="match status" value="1"/>
</dbReference>
<dbReference type="InParanoid" id="A0A4R2PTF0"/>
<dbReference type="PANTHER" id="PTHR30005">
    <property type="entry name" value="EXOPOLYPHOSPHATASE"/>
    <property type="match status" value="1"/>
</dbReference>
<dbReference type="InterPro" id="IPR003695">
    <property type="entry name" value="Ppx_GppA_N"/>
</dbReference>
<feature type="compositionally biased region" description="Low complexity" evidence="1">
    <location>
        <begin position="16"/>
        <end position="26"/>
    </location>
</feature>
<feature type="domain" description="Ppx/GppA phosphatase N-terminal" evidence="2">
    <location>
        <begin position="48"/>
        <end position="326"/>
    </location>
</feature>
<dbReference type="RefSeq" id="WP_132706620.1">
    <property type="nucleotide sequence ID" value="NZ_JACIGF010000001.1"/>
</dbReference>
<dbReference type="OrthoDB" id="3698573at2"/>
<proteinExistence type="predicted"/>
<gene>
    <name evidence="4" type="ORF">EV659_101187</name>
</gene>
<name>A0A4R2PTF0_RHOSA</name>
<dbReference type="SUPFAM" id="SSF53067">
    <property type="entry name" value="Actin-like ATPase domain"/>
    <property type="match status" value="2"/>
</dbReference>
<reference evidence="4 5" key="1">
    <citation type="submission" date="2019-03" db="EMBL/GenBank/DDBJ databases">
        <title>Genomic Encyclopedia of Type Strains, Phase IV (KMG-IV): sequencing the most valuable type-strain genomes for metagenomic binning, comparative biology and taxonomic classification.</title>
        <authorList>
            <person name="Goeker M."/>
        </authorList>
    </citation>
    <scope>NUCLEOTIDE SEQUENCE [LARGE SCALE GENOMIC DNA]</scope>
    <source>
        <strain evidence="4 5">DSM 2132</strain>
    </source>
</reference>
<sequence>MLDTLRNAADGVATQPVPGAARGRGDAAPVPGRIAVFDVGSNSVRMVVFDALRRHPMQMFNEKAMCGLGRAVGKTGAMDEDAMAAAVAALRRFAGLLGPMQVEAVVAVATAAVREASNGAAFIERVRAETEIALDVIPGEEEARLAALGVIAGTPEATGIVGDLGGGSLELMRVAGADGLTDRVTLPIGPVRLIGDVGDDMAAQARLIDEALDGVSWLSARQAGDFYIVGGAWRAIARLHMAQNRWPLGILHGYTLPGRTARDFAHLLSRQHPEGLRGTEAISQRRLDVLPTAALILAKALDRMKPDRLVTSSFGLREGLVFDRLPPALQAEDPFLSECRKWAETVSRFPLHAETLMTWLDPVFAAGAVVEDDEHRRLRFAACLLADISWRGHPDFRAERAVMEVLYGRFVGIDHRGRALIAMALLLNYGGSAETGLARTCRRLLSDDDVSYARLLGLALRLAQRLSGGTEPVLRQSGLKRSAQTLTLRLDPAIAALSGDMVERRLKRLAEALDLTPEMIVSAQQA</sequence>
<dbReference type="Gene3D" id="3.30.420.40">
    <property type="match status" value="1"/>
</dbReference>
<protein>
    <submittedName>
        <fullName evidence="4">Exopolyphosphatase/guanosine-5'-triphosphate, 3'-diphosphate pyrophosphatase</fullName>
    </submittedName>
</protein>
<dbReference type="Proteomes" id="UP000295399">
    <property type="component" value="Unassembled WGS sequence"/>
</dbReference>
<feature type="region of interest" description="Disordered" evidence="1">
    <location>
        <begin position="1"/>
        <end position="26"/>
    </location>
</feature>
<organism evidence="4 5">
    <name type="scientific">Rhodothalassium salexigens DSM 2132</name>
    <dbReference type="NCBI Taxonomy" id="1188247"/>
    <lineage>
        <taxon>Bacteria</taxon>
        <taxon>Pseudomonadati</taxon>
        <taxon>Pseudomonadota</taxon>
        <taxon>Alphaproteobacteria</taxon>
        <taxon>Rhodothalassiales</taxon>
        <taxon>Rhodothalassiaceae</taxon>
        <taxon>Rhodothalassium</taxon>
    </lineage>
</organism>
<dbReference type="GO" id="GO:0016462">
    <property type="term" value="F:pyrophosphatase activity"/>
    <property type="evidence" value="ECO:0007669"/>
    <property type="project" value="TreeGrafter"/>
</dbReference>